<name>A0AAW8JB15_9GAMM</name>
<accession>A0AAW8JB15</accession>
<reference evidence="3" key="1">
    <citation type="submission" date="2023-08" db="EMBL/GenBank/DDBJ databases">
        <title>Emergence of clinically-relevant ST2 carbapenem-resistant Acinetobacter baumannii strains in hospital sewages in Zhejiang, East of China.</title>
        <authorList>
            <person name="Kaichao C."/>
            <person name="Zhang R."/>
        </authorList>
    </citation>
    <scope>NUCLEOTIDE SEQUENCE</scope>
    <source>
        <strain evidence="3">M-RB-37</strain>
    </source>
</reference>
<dbReference type="GO" id="GO:0006355">
    <property type="term" value="P:regulation of DNA-templated transcription"/>
    <property type="evidence" value="ECO:0007669"/>
    <property type="project" value="InterPro"/>
</dbReference>
<evidence type="ECO:0000313" key="4">
    <source>
        <dbReference type="Proteomes" id="UP001243844"/>
    </source>
</evidence>
<comment type="similarity">
    <text evidence="2">Belongs to the TacA antitoxin family.</text>
</comment>
<dbReference type="InterPro" id="IPR014795">
    <property type="entry name" value="TacA_1-like"/>
</dbReference>
<dbReference type="SUPFAM" id="SSF47598">
    <property type="entry name" value="Ribbon-helix-helix"/>
    <property type="match status" value="1"/>
</dbReference>
<gene>
    <name evidence="3" type="ORF">RFH47_11185</name>
</gene>
<sequence>MEIVMKTYVSPQEQKRDSNVSRMTTRVDKSVHDVVARAAKIGGLSISKYMEQAILKQALADIYFEDIALLSLKSKEELAWLRTQLNSKFSDNNTLVQKLEQLEVKKRNAGITYKSARRKLFT</sequence>
<organism evidence="3 4">
    <name type="scientific">Acinetobacter rudis</name>
    <dbReference type="NCBI Taxonomy" id="632955"/>
    <lineage>
        <taxon>Bacteria</taxon>
        <taxon>Pseudomonadati</taxon>
        <taxon>Pseudomonadota</taxon>
        <taxon>Gammaproteobacteria</taxon>
        <taxon>Moraxellales</taxon>
        <taxon>Moraxellaceae</taxon>
        <taxon>Acinetobacter</taxon>
    </lineage>
</organism>
<comment type="caution">
    <text evidence="3">The sequence shown here is derived from an EMBL/GenBank/DDBJ whole genome shotgun (WGS) entry which is preliminary data.</text>
</comment>
<dbReference type="RefSeq" id="WP_143228685.1">
    <property type="nucleotide sequence ID" value="NZ_JAVIDL010000021.1"/>
</dbReference>
<dbReference type="EMBL" id="JAVIDL010000021">
    <property type="protein sequence ID" value="MDQ8936285.1"/>
    <property type="molecule type" value="Genomic_DNA"/>
</dbReference>
<evidence type="ECO:0000256" key="2">
    <source>
        <dbReference type="ARBA" id="ARBA00049988"/>
    </source>
</evidence>
<evidence type="ECO:0000313" key="3">
    <source>
        <dbReference type="EMBL" id="MDQ8936285.1"/>
    </source>
</evidence>
<keyword evidence="1" id="KW-1277">Toxin-antitoxin system</keyword>
<dbReference type="AlphaFoldDB" id="A0AAW8JB15"/>
<evidence type="ECO:0000256" key="1">
    <source>
        <dbReference type="ARBA" id="ARBA00022649"/>
    </source>
</evidence>
<dbReference type="Pfam" id="PF08681">
    <property type="entry name" value="TacA1"/>
    <property type="match status" value="1"/>
</dbReference>
<dbReference type="InterPro" id="IPR010985">
    <property type="entry name" value="Ribbon_hlx_hlx"/>
</dbReference>
<protein>
    <submittedName>
        <fullName evidence="3">DUF1778 domain-containing protein</fullName>
    </submittedName>
</protein>
<dbReference type="Proteomes" id="UP001243844">
    <property type="component" value="Unassembled WGS sequence"/>
</dbReference>
<dbReference type="Gene3D" id="1.20.5.780">
    <property type="entry name" value="Single helix bin"/>
    <property type="match status" value="1"/>
</dbReference>
<proteinExistence type="inferred from homology"/>